<keyword evidence="1" id="KW-0472">Membrane</keyword>
<name>R6I8V3_9FIRM</name>
<dbReference type="InterPro" id="IPR006837">
    <property type="entry name" value="Divergent_DAC"/>
</dbReference>
<reference evidence="2" key="1">
    <citation type="submission" date="2012-11" db="EMBL/GenBank/DDBJ databases">
        <title>Dependencies among metagenomic species, viruses, plasmids and units of genetic variation.</title>
        <authorList>
            <person name="Nielsen H.B."/>
            <person name="Almeida M."/>
            <person name="Juncker A.S."/>
            <person name="Rasmussen S."/>
            <person name="Li J."/>
            <person name="Sunagawa S."/>
            <person name="Plichta D."/>
            <person name="Gautier L."/>
            <person name="Le Chatelier E."/>
            <person name="Peletier E."/>
            <person name="Bonde I."/>
            <person name="Nielsen T."/>
            <person name="Manichanh C."/>
            <person name="Arumugam M."/>
            <person name="Batto J."/>
            <person name="Santos M.B.Q.D."/>
            <person name="Blom N."/>
            <person name="Borruel N."/>
            <person name="Burgdorf K.S."/>
            <person name="Boumezbeur F."/>
            <person name="Casellas F."/>
            <person name="Dore J."/>
            <person name="Guarner F."/>
            <person name="Hansen T."/>
            <person name="Hildebrand F."/>
            <person name="Kaas R.S."/>
            <person name="Kennedy S."/>
            <person name="Kristiansen K."/>
            <person name="Kultima J.R."/>
            <person name="Leonard P."/>
            <person name="Levenez F."/>
            <person name="Lund O."/>
            <person name="Moumen B."/>
            <person name="Le Paslier D."/>
            <person name="Pons N."/>
            <person name="Pedersen O."/>
            <person name="Prifti E."/>
            <person name="Qin J."/>
            <person name="Raes J."/>
            <person name="Tap J."/>
            <person name="Tims S."/>
            <person name="Ussery D.W."/>
            <person name="Yamada T."/>
            <person name="MetaHit consortium"/>
            <person name="Renault P."/>
            <person name="Sicheritz-Ponten T."/>
            <person name="Bork P."/>
            <person name="Wang J."/>
            <person name="Brunak S."/>
            <person name="Ehrlich S.D."/>
        </authorList>
    </citation>
    <scope>NUCLEOTIDE SEQUENCE [LARGE SCALE GENOMIC DNA]</scope>
</reference>
<keyword evidence="1" id="KW-1133">Transmembrane helix</keyword>
<evidence type="ECO:0000313" key="5">
    <source>
        <dbReference type="Proteomes" id="UP000443070"/>
    </source>
</evidence>
<dbReference type="Proteomes" id="UP000484547">
    <property type="component" value="Unassembled WGS sequence"/>
</dbReference>
<comment type="caution">
    <text evidence="2">The sequence shown here is derived from an EMBL/GenBank/DDBJ whole genome shotgun (WGS) entry which is preliminary data.</text>
</comment>
<dbReference type="AlphaFoldDB" id="R6I8V3"/>
<keyword evidence="1" id="KW-0812">Transmembrane</keyword>
<dbReference type="STRING" id="1262914.BN533_01654"/>
<dbReference type="SUPFAM" id="SSF88713">
    <property type="entry name" value="Glycoside hydrolase/deacetylase"/>
    <property type="match status" value="1"/>
</dbReference>
<dbReference type="EMBL" id="WNBW01000001">
    <property type="protein sequence ID" value="MTU03501.1"/>
    <property type="molecule type" value="Genomic_DNA"/>
</dbReference>
<protein>
    <submittedName>
        <fullName evidence="2">Divergent polysaccharide deacetylase</fullName>
    </submittedName>
</protein>
<evidence type="ECO:0000313" key="2">
    <source>
        <dbReference type="EMBL" id="CDB46598.1"/>
    </source>
</evidence>
<dbReference type="eggNOG" id="COG2861">
    <property type="taxonomic scope" value="Bacteria"/>
</dbReference>
<sequence length="422" mass="46039">MARRTNRKKGSGGGFVLTLILVLLAIAVAGGIYYAASRDGEKDVLDKGLTGSSSVDLREESKEAHRAVDDILLSKDNWQLTDNGREDQHERMKETGGEVVWNKRQLAIGVPPSTGLEGAAAWLGEKISGTKMIVLNQREATYNGWEAVRMEIAISAKAGTGKMNFITDTVYFYHNLNLTKEDKDIKEDESTKKDDKKTAQKYHGKLAVIIDDCGYDLAPVRKLVNLNAPFSYAILPYKDFSSDALHVIKGGGQTAMLHLPMEPMDRTAMSEGKITILTDMTAEQVQQLTRKAVDSLPGIEGVNNHQGSKATSNEATMKAVLKVLKQQGLFFVDSSTYSKSIGDQVARSMGVPTARNNIFLDNSSDEDDIIAKIWQAVEMADRNGSAIAICHARPHTAAAWSKVINEVNASGIQLVPVSSLLK</sequence>
<feature type="transmembrane region" description="Helical" evidence="1">
    <location>
        <begin position="12"/>
        <end position="36"/>
    </location>
</feature>
<dbReference type="PANTHER" id="PTHR30105">
    <property type="entry name" value="UNCHARACTERIZED YIBQ-RELATED"/>
    <property type="match status" value="1"/>
</dbReference>
<organism evidence="2">
    <name type="scientific">Phascolarctobacterium faecium</name>
    <dbReference type="NCBI Taxonomy" id="33025"/>
    <lineage>
        <taxon>Bacteria</taxon>
        <taxon>Bacillati</taxon>
        <taxon>Bacillota</taxon>
        <taxon>Negativicutes</taxon>
        <taxon>Acidaminococcales</taxon>
        <taxon>Acidaminococcaceae</taxon>
        <taxon>Phascolarctobacterium</taxon>
    </lineage>
</organism>
<dbReference type="OrthoDB" id="9784811at2"/>
<accession>R6I8V3</accession>
<evidence type="ECO:0000313" key="4">
    <source>
        <dbReference type="EMBL" id="MTU03501.1"/>
    </source>
</evidence>
<dbReference type="InterPro" id="IPR011330">
    <property type="entry name" value="Glyco_hydro/deAcase_b/a-brl"/>
</dbReference>
<dbReference type="Pfam" id="PF04748">
    <property type="entry name" value="Polysacc_deac_2"/>
    <property type="match status" value="1"/>
</dbReference>
<dbReference type="Proteomes" id="UP000443070">
    <property type="component" value="Unassembled WGS sequence"/>
</dbReference>
<dbReference type="EMBL" id="WNBM01000001">
    <property type="protein sequence ID" value="MTT75368.1"/>
    <property type="molecule type" value="Genomic_DNA"/>
</dbReference>
<evidence type="ECO:0000313" key="6">
    <source>
        <dbReference type="Proteomes" id="UP000484547"/>
    </source>
</evidence>
<dbReference type="CDD" id="cd10936">
    <property type="entry name" value="CE4_DAC2"/>
    <property type="match status" value="1"/>
</dbReference>
<dbReference type="RefSeq" id="WP_021718554.1">
    <property type="nucleotide sequence ID" value="NZ_CAUCCG010000015.1"/>
</dbReference>
<gene>
    <name evidence="2" type="ORF">BN533_01654</name>
    <name evidence="3" type="ORF">GMD11_03660</name>
    <name evidence="4" type="ORF">GMD18_03665</name>
</gene>
<dbReference type="EMBL" id="CBDS010000087">
    <property type="protein sequence ID" value="CDB46598.1"/>
    <property type="molecule type" value="Genomic_DNA"/>
</dbReference>
<accession>A0A6I3RUU2</accession>
<dbReference type="Gene3D" id="3.20.20.370">
    <property type="entry name" value="Glycoside hydrolase/deacetylase"/>
    <property type="match status" value="1"/>
</dbReference>
<evidence type="ECO:0000256" key="1">
    <source>
        <dbReference type="SAM" id="Phobius"/>
    </source>
</evidence>
<dbReference type="GO" id="GO:0005975">
    <property type="term" value="P:carbohydrate metabolic process"/>
    <property type="evidence" value="ECO:0007669"/>
    <property type="project" value="InterPro"/>
</dbReference>
<evidence type="ECO:0000313" key="3">
    <source>
        <dbReference type="EMBL" id="MTT75368.1"/>
    </source>
</evidence>
<reference evidence="5 6" key="2">
    <citation type="journal article" date="2019" name="Nat. Med.">
        <title>A library of human gut bacterial isolates paired with longitudinal multiomics data enables mechanistic microbiome research.</title>
        <authorList>
            <person name="Poyet M."/>
            <person name="Groussin M."/>
            <person name="Gibbons S.M."/>
            <person name="Avila-Pacheco J."/>
            <person name="Jiang X."/>
            <person name="Kearney S.M."/>
            <person name="Perrotta A.R."/>
            <person name="Berdy B."/>
            <person name="Zhao S."/>
            <person name="Lieberman T.D."/>
            <person name="Swanson P.K."/>
            <person name="Smith M."/>
            <person name="Roesemann S."/>
            <person name="Alexander J.E."/>
            <person name="Rich S.A."/>
            <person name="Livny J."/>
            <person name="Vlamakis H."/>
            <person name="Clish C."/>
            <person name="Bullock K."/>
            <person name="Deik A."/>
            <person name="Scott J."/>
            <person name="Pierce K.A."/>
            <person name="Xavier R.J."/>
            <person name="Alm E.J."/>
        </authorList>
    </citation>
    <scope>NUCLEOTIDE SEQUENCE [LARGE SCALE GENOMIC DNA]</scope>
    <source>
        <strain evidence="3 6">BIOML-A13</strain>
        <strain evidence="4 5">BIOML-A3</strain>
    </source>
</reference>
<proteinExistence type="predicted"/>
<dbReference type="PANTHER" id="PTHR30105:SF2">
    <property type="entry name" value="DIVERGENT POLYSACCHARIDE DEACETYLASE SUPERFAMILY"/>
    <property type="match status" value="1"/>
</dbReference>
<dbReference type="HOGENOM" id="CLU_041643_6_0_9"/>
<keyword evidence="5" id="KW-1185">Reference proteome</keyword>